<proteinExistence type="predicted"/>
<evidence type="ECO:0000313" key="2">
    <source>
        <dbReference type="EMBL" id="CAE0754524.1"/>
    </source>
</evidence>
<protein>
    <submittedName>
        <fullName evidence="2">Uncharacterized protein</fullName>
    </submittedName>
</protein>
<dbReference type="AlphaFoldDB" id="A0A7S4B574"/>
<accession>A0A7S4B574</accession>
<organism evidence="2">
    <name type="scientific">Chrysotila carterae</name>
    <name type="common">Marine alga</name>
    <name type="synonym">Syracosphaera carterae</name>
    <dbReference type="NCBI Taxonomy" id="13221"/>
    <lineage>
        <taxon>Eukaryota</taxon>
        <taxon>Haptista</taxon>
        <taxon>Haptophyta</taxon>
        <taxon>Prymnesiophyceae</taxon>
        <taxon>Isochrysidales</taxon>
        <taxon>Isochrysidaceae</taxon>
        <taxon>Chrysotila</taxon>
    </lineage>
</organism>
<evidence type="ECO:0000256" key="1">
    <source>
        <dbReference type="SAM" id="MobiDB-lite"/>
    </source>
</evidence>
<dbReference type="EMBL" id="HBIZ01011851">
    <property type="protein sequence ID" value="CAE0754524.1"/>
    <property type="molecule type" value="Transcribed_RNA"/>
</dbReference>
<sequence length="228" mass="25068">MEPEKELKWCSTKLGNGISLDAEAKTVSRFASSGWGVQLTDIFLNSRGDDTATAVIVCEKLGSEAFFGVVGNNFYPGDWDIALSESLHATVINASEGRSFHHQSPGLMQLRPLKAGSRIKIEVDMQLREMRIELLEKSPSTNDIGTFSISMEHLPPEVTLAVGFGTGENRVRIESSSVSRSGKHPSNKLHPDLWDEDNKVQPLALQDTIKESEQAKMARQEAKVAAFL</sequence>
<gene>
    <name evidence="2" type="ORF">PCAR00345_LOCUS7111</name>
</gene>
<feature type="region of interest" description="Disordered" evidence="1">
    <location>
        <begin position="174"/>
        <end position="194"/>
    </location>
</feature>
<name>A0A7S4B574_CHRCT</name>
<reference evidence="2" key="1">
    <citation type="submission" date="2021-01" db="EMBL/GenBank/DDBJ databases">
        <authorList>
            <person name="Corre E."/>
            <person name="Pelletier E."/>
            <person name="Niang G."/>
            <person name="Scheremetjew M."/>
            <person name="Finn R."/>
            <person name="Kale V."/>
            <person name="Holt S."/>
            <person name="Cochrane G."/>
            <person name="Meng A."/>
            <person name="Brown T."/>
            <person name="Cohen L."/>
        </authorList>
    </citation>
    <scope>NUCLEOTIDE SEQUENCE</scope>
    <source>
        <strain evidence="2">CCMP645</strain>
    </source>
</reference>